<protein>
    <submittedName>
        <fullName evidence="6">Arabinose transporter</fullName>
    </submittedName>
</protein>
<name>A0ABS4ABB5_9PROT</name>
<dbReference type="PROSITE" id="PS50850">
    <property type="entry name" value="MFS"/>
    <property type="match status" value="1"/>
</dbReference>
<comment type="caution">
    <text evidence="6">The sequence shown here is derived from an EMBL/GenBank/DDBJ whole genome shotgun (WGS) entry which is preliminary data.</text>
</comment>
<accession>A0ABS4ABB5</accession>
<feature type="transmembrane region" description="Helical" evidence="4">
    <location>
        <begin position="276"/>
        <end position="294"/>
    </location>
</feature>
<feature type="transmembrane region" description="Helical" evidence="4">
    <location>
        <begin position="245"/>
        <end position="264"/>
    </location>
</feature>
<dbReference type="InterPro" id="IPR036259">
    <property type="entry name" value="MFS_trans_sf"/>
</dbReference>
<feature type="transmembrane region" description="Helical" evidence="4">
    <location>
        <begin position="148"/>
        <end position="165"/>
    </location>
</feature>
<reference evidence="6 7" key="1">
    <citation type="submission" date="2021-03" db="EMBL/GenBank/DDBJ databases">
        <authorList>
            <person name="So Y."/>
        </authorList>
    </citation>
    <scope>NUCLEOTIDE SEQUENCE [LARGE SCALE GENOMIC DNA]</scope>
    <source>
        <strain evidence="6 7">SSH11</strain>
    </source>
</reference>
<feature type="transmembrane region" description="Helical" evidence="4">
    <location>
        <begin position="77"/>
        <end position="98"/>
    </location>
</feature>
<dbReference type="PANTHER" id="PTHR23531:SF1">
    <property type="entry name" value="QUINOLENE RESISTANCE PROTEIN NORA"/>
    <property type="match status" value="1"/>
</dbReference>
<evidence type="ECO:0000259" key="5">
    <source>
        <dbReference type="PROSITE" id="PS50850"/>
    </source>
</evidence>
<dbReference type="InterPro" id="IPR052714">
    <property type="entry name" value="MFS_Exporter"/>
</dbReference>
<dbReference type="NCBIfam" id="NF009048">
    <property type="entry name" value="PRK12382.1"/>
    <property type="match status" value="1"/>
</dbReference>
<dbReference type="InterPro" id="IPR011701">
    <property type="entry name" value="MFS"/>
</dbReference>
<feature type="transmembrane region" description="Helical" evidence="4">
    <location>
        <begin position="12"/>
        <end position="34"/>
    </location>
</feature>
<feature type="transmembrane region" description="Helical" evidence="4">
    <location>
        <begin position="206"/>
        <end position="239"/>
    </location>
</feature>
<dbReference type="Pfam" id="PF07690">
    <property type="entry name" value="MFS_1"/>
    <property type="match status" value="1"/>
</dbReference>
<keyword evidence="3 4" id="KW-0472">Membrane</keyword>
<dbReference type="InterPro" id="IPR020846">
    <property type="entry name" value="MFS_dom"/>
</dbReference>
<sequence length="393" mass="40042">MIAEPVPTRRLAPFVLIVLAGFLAIAMPLPVLSLRVHDELGFSLVTAGWVVGIQSLATILTRQWAGSFIDARGPRTAALIGLPLAALSGALYLVSTFIGDPGLSLSVLVAGRLVMGPAESLFLTATMSWGILTLGAHRTGVVMTWQGIAMFVALGAGAPLGLLLMSSAGFAAVAAAAILLPLVGLLIAIGRPALAPMQARGRRASFLGVIGLVWRQGAVLCLGTAPQAVLGSFVALYFASRGWEGAGLSLTGFGVGFILVRAFFSHLPDRLGGRRVAGGSLILEAIGQLLLWQAPNAPLALLGATLTGAGFSLIFPSMGVEAVRRVPEGSRALAIASFSAFLDMAIGLSGPLAGLIVGIGGYPAVFLAGAIGCLGGVLLLLGRDRPASSAANR</sequence>
<feature type="transmembrane region" description="Helical" evidence="4">
    <location>
        <begin position="118"/>
        <end position="136"/>
    </location>
</feature>
<evidence type="ECO:0000313" key="6">
    <source>
        <dbReference type="EMBL" id="MBP0443574.1"/>
    </source>
</evidence>
<dbReference type="NCBIfam" id="NF003477">
    <property type="entry name" value="PRK05122.1"/>
    <property type="match status" value="1"/>
</dbReference>
<feature type="transmembrane region" description="Helical" evidence="4">
    <location>
        <begin position="300"/>
        <end position="320"/>
    </location>
</feature>
<gene>
    <name evidence="6" type="ORF">J8J14_02175</name>
</gene>
<evidence type="ECO:0000256" key="3">
    <source>
        <dbReference type="ARBA" id="ARBA00023136"/>
    </source>
</evidence>
<organism evidence="6 7">
    <name type="scientific">Pararoseomonas baculiformis</name>
    <dbReference type="NCBI Taxonomy" id="2820812"/>
    <lineage>
        <taxon>Bacteria</taxon>
        <taxon>Pseudomonadati</taxon>
        <taxon>Pseudomonadota</taxon>
        <taxon>Alphaproteobacteria</taxon>
        <taxon>Acetobacterales</taxon>
        <taxon>Acetobacteraceae</taxon>
        <taxon>Pararoseomonas</taxon>
    </lineage>
</organism>
<evidence type="ECO:0000256" key="2">
    <source>
        <dbReference type="ARBA" id="ARBA00022989"/>
    </source>
</evidence>
<dbReference type="PANTHER" id="PTHR23531">
    <property type="entry name" value="QUINOLENE RESISTANCE PROTEIN NORA"/>
    <property type="match status" value="1"/>
</dbReference>
<feature type="transmembrane region" description="Helical" evidence="4">
    <location>
        <begin position="362"/>
        <end position="381"/>
    </location>
</feature>
<keyword evidence="1 4" id="KW-0812">Transmembrane</keyword>
<dbReference type="EMBL" id="JAGIZB010000002">
    <property type="protein sequence ID" value="MBP0443574.1"/>
    <property type="molecule type" value="Genomic_DNA"/>
</dbReference>
<feature type="transmembrane region" description="Helical" evidence="4">
    <location>
        <begin position="40"/>
        <end position="65"/>
    </location>
</feature>
<proteinExistence type="predicted"/>
<keyword evidence="2 4" id="KW-1133">Transmembrane helix</keyword>
<dbReference type="Gene3D" id="1.20.1250.20">
    <property type="entry name" value="MFS general substrate transporter like domains"/>
    <property type="match status" value="1"/>
</dbReference>
<dbReference type="Proteomes" id="UP000681594">
    <property type="component" value="Unassembled WGS sequence"/>
</dbReference>
<evidence type="ECO:0000313" key="7">
    <source>
        <dbReference type="Proteomes" id="UP000681594"/>
    </source>
</evidence>
<feature type="transmembrane region" description="Helical" evidence="4">
    <location>
        <begin position="171"/>
        <end position="194"/>
    </location>
</feature>
<keyword evidence="7" id="KW-1185">Reference proteome</keyword>
<dbReference type="RefSeq" id="WP_209377806.1">
    <property type="nucleotide sequence ID" value="NZ_JAGIZB010000002.1"/>
</dbReference>
<dbReference type="SUPFAM" id="SSF103473">
    <property type="entry name" value="MFS general substrate transporter"/>
    <property type="match status" value="1"/>
</dbReference>
<feature type="transmembrane region" description="Helical" evidence="4">
    <location>
        <begin position="332"/>
        <end position="356"/>
    </location>
</feature>
<evidence type="ECO:0000256" key="4">
    <source>
        <dbReference type="SAM" id="Phobius"/>
    </source>
</evidence>
<evidence type="ECO:0000256" key="1">
    <source>
        <dbReference type="ARBA" id="ARBA00022692"/>
    </source>
</evidence>
<feature type="domain" description="Major facilitator superfamily (MFS) profile" evidence="5">
    <location>
        <begin position="176"/>
        <end position="393"/>
    </location>
</feature>